<dbReference type="EMBL" id="JNBW01000360">
    <property type="protein sequence ID" value="OJH14732.1"/>
    <property type="molecule type" value="Genomic_DNA"/>
</dbReference>
<protein>
    <submittedName>
        <fullName evidence="1">PTS system chitobiose-specific transporter subunit IIA</fullName>
    </submittedName>
</protein>
<accession>A0A1L8ZAG5</accession>
<reference evidence="1" key="2">
    <citation type="submission" date="2015-07" db="EMBL/GenBank/DDBJ databases">
        <authorList>
            <person name="Noorani M."/>
        </authorList>
    </citation>
    <scope>NUCLEOTIDE SEQUENCE</scope>
    <source>
        <strain evidence="1">CO275</strain>
        <plasmid evidence="1">cp26</plasmid>
    </source>
</reference>
<evidence type="ECO:0000313" key="1">
    <source>
        <dbReference type="EMBL" id="OJH14732.1"/>
    </source>
</evidence>
<reference evidence="1" key="1">
    <citation type="journal article" date="2015" name="Microbiology">
        <title>Similarities in murine infection and immune response to Borrelia bissettii and Borrelia burgdorferi sensu stricto.</title>
        <authorList>
            <person name="Leydet B.F.Jr."/>
            <person name="Liang F.T."/>
        </authorList>
    </citation>
    <scope>NUCLEOTIDE SEQUENCE [LARGE SCALE GENOMIC DNA]</scope>
    <source>
        <strain evidence="1">CO275</strain>
        <plasmid evidence="1">cp26</plasmid>
    </source>
</reference>
<feature type="non-terminal residue" evidence="1">
    <location>
        <position position="1"/>
    </location>
</feature>
<comment type="caution">
    <text evidence="1">The sequence shown here is derived from an EMBL/GenBank/DDBJ whole genome shotgun (WGS) entry which is preliminary data.</text>
</comment>
<organism evidence="1">
    <name type="scientific">Borrelia bissettiae</name>
    <name type="common">Borreliella bissettiae</name>
    <dbReference type="NCBI Taxonomy" id="64897"/>
    <lineage>
        <taxon>Bacteria</taxon>
        <taxon>Pseudomonadati</taxon>
        <taxon>Spirochaetota</taxon>
        <taxon>Spirochaetia</taxon>
        <taxon>Spirochaetales</taxon>
        <taxon>Borreliaceae</taxon>
        <taxon>Borreliella</taxon>
    </lineage>
</organism>
<gene>
    <name evidence="1" type="ORF">ER70_06930</name>
</gene>
<dbReference type="AlphaFoldDB" id="A0A1L8ZAG5"/>
<proteinExistence type="predicted"/>
<name>A0A1L8ZAG5_BORBI</name>
<sequence>EDHLMSAISESSIFEELINVYKIINEIKN</sequence>
<keyword evidence="1" id="KW-0614">Plasmid</keyword>
<geneLocation type="plasmid" evidence="1">
    <name>cp26</name>
</geneLocation>